<evidence type="ECO:0000313" key="2">
    <source>
        <dbReference type="EMBL" id="KAF9484806.1"/>
    </source>
</evidence>
<dbReference type="OrthoDB" id="3056399at2759"/>
<accession>A0A9P6CY38</accession>
<sequence>MPSQTETEIQPDQRNRTAYRPSIFLLCALIFWTGISAIAEIIIPFDLVLFSLITYAPTLHFAAQSITRSLQRIRPPDTLKASRRARLLVVSWVLNVVVHVGLWLTYRHELWGDMFLLPTIPASQCVLFMVFVIVRYMLDVRMTDREKGLVCRDAEERVPAEIAVAPQSPEATIVNDEEISPQPEEEAQTTTTPIVRLYRPSLFLLLISISLSICTCILEVRDYSYHSTLVDFLRVQAYIPTIILHTYLIVRNLQKHEETLTHATKIAGLSFDLIPLWVGTRLLVTYIHQSLVELNVPLLHLLPGNLEVLLIVHFAIRYTRSIYIERRRQVRLGILTDDNLGTPTVQNESPSVEPTDLIIESSFYQPSTIILLISIVLSGACAYTELLAEYICGIPMAIIVYLPTIFIHSYFIWQQYRTLTASLQIFTRSMEWSLQLAIIWIVTQAFYLFIWPVSPHYNPVVMNPWVRWPQVVLVLYIAARYVWNLYVRSSVGIRLPPDAEPEERSSPVIDPATIHP</sequence>
<feature type="transmembrane region" description="Helical" evidence="1">
    <location>
        <begin position="394"/>
        <end position="413"/>
    </location>
</feature>
<feature type="transmembrane region" description="Helical" evidence="1">
    <location>
        <begin position="118"/>
        <end position="138"/>
    </location>
</feature>
<dbReference type="AlphaFoldDB" id="A0A9P6CY38"/>
<feature type="transmembrane region" description="Helical" evidence="1">
    <location>
        <begin position="298"/>
        <end position="318"/>
    </location>
</feature>
<evidence type="ECO:0000313" key="3">
    <source>
        <dbReference type="Proteomes" id="UP000807469"/>
    </source>
</evidence>
<feature type="transmembrane region" description="Helical" evidence="1">
    <location>
        <begin position="434"/>
        <end position="453"/>
    </location>
</feature>
<feature type="transmembrane region" description="Helical" evidence="1">
    <location>
        <begin position="87"/>
        <end position="106"/>
    </location>
</feature>
<protein>
    <submittedName>
        <fullName evidence="2">Uncharacterized protein</fullName>
    </submittedName>
</protein>
<comment type="caution">
    <text evidence="2">The sequence shown here is derived from an EMBL/GenBank/DDBJ whole genome shotgun (WGS) entry which is preliminary data.</text>
</comment>
<reference evidence="2" key="1">
    <citation type="submission" date="2020-11" db="EMBL/GenBank/DDBJ databases">
        <authorList>
            <consortium name="DOE Joint Genome Institute"/>
            <person name="Ahrendt S."/>
            <person name="Riley R."/>
            <person name="Andreopoulos W."/>
            <person name="Labutti K."/>
            <person name="Pangilinan J."/>
            <person name="Ruiz-Duenas F.J."/>
            <person name="Barrasa J.M."/>
            <person name="Sanchez-Garcia M."/>
            <person name="Camarero S."/>
            <person name="Miyauchi S."/>
            <person name="Serrano A."/>
            <person name="Linde D."/>
            <person name="Babiker R."/>
            <person name="Drula E."/>
            <person name="Ayuso-Fernandez I."/>
            <person name="Pacheco R."/>
            <person name="Padilla G."/>
            <person name="Ferreira P."/>
            <person name="Barriuso J."/>
            <person name="Kellner H."/>
            <person name="Castanera R."/>
            <person name="Alfaro M."/>
            <person name="Ramirez L."/>
            <person name="Pisabarro A.G."/>
            <person name="Kuo A."/>
            <person name="Tritt A."/>
            <person name="Lipzen A."/>
            <person name="He G."/>
            <person name="Yan M."/>
            <person name="Ng V."/>
            <person name="Cullen D."/>
            <person name="Martin F."/>
            <person name="Rosso M.-N."/>
            <person name="Henrissat B."/>
            <person name="Hibbett D."/>
            <person name="Martinez A.T."/>
            <person name="Grigoriev I.V."/>
        </authorList>
    </citation>
    <scope>NUCLEOTIDE SEQUENCE</scope>
    <source>
        <strain evidence="2">CIRM-BRFM 674</strain>
    </source>
</reference>
<dbReference type="Proteomes" id="UP000807469">
    <property type="component" value="Unassembled WGS sequence"/>
</dbReference>
<feature type="transmembrane region" description="Helical" evidence="1">
    <location>
        <begin position="202"/>
        <end position="220"/>
    </location>
</feature>
<dbReference type="EMBL" id="MU155140">
    <property type="protein sequence ID" value="KAF9484806.1"/>
    <property type="molecule type" value="Genomic_DNA"/>
</dbReference>
<gene>
    <name evidence="2" type="ORF">BDN70DRAFT_928053</name>
</gene>
<name>A0A9P6CY38_9AGAR</name>
<keyword evidence="1" id="KW-0472">Membrane</keyword>
<feature type="transmembrane region" description="Helical" evidence="1">
    <location>
        <begin position="232"/>
        <end position="250"/>
    </location>
</feature>
<organism evidence="2 3">
    <name type="scientific">Pholiota conissans</name>
    <dbReference type="NCBI Taxonomy" id="109636"/>
    <lineage>
        <taxon>Eukaryota</taxon>
        <taxon>Fungi</taxon>
        <taxon>Dikarya</taxon>
        <taxon>Basidiomycota</taxon>
        <taxon>Agaricomycotina</taxon>
        <taxon>Agaricomycetes</taxon>
        <taxon>Agaricomycetidae</taxon>
        <taxon>Agaricales</taxon>
        <taxon>Agaricineae</taxon>
        <taxon>Strophariaceae</taxon>
        <taxon>Pholiota</taxon>
    </lineage>
</organism>
<keyword evidence="3" id="KW-1185">Reference proteome</keyword>
<feature type="transmembrane region" description="Helical" evidence="1">
    <location>
        <begin position="465"/>
        <end position="483"/>
    </location>
</feature>
<proteinExistence type="predicted"/>
<keyword evidence="1" id="KW-0812">Transmembrane</keyword>
<feature type="transmembrane region" description="Helical" evidence="1">
    <location>
        <begin position="369"/>
        <end position="388"/>
    </location>
</feature>
<evidence type="ECO:0000256" key="1">
    <source>
        <dbReference type="SAM" id="Phobius"/>
    </source>
</evidence>
<feature type="transmembrane region" description="Helical" evidence="1">
    <location>
        <begin position="262"/>
        <end position="278"/>
    </location>
</feature>
<keyword evidence="1" id="KW-1133">Transmembrane helix</keyword>
<feature type="transmembrane region" description="Helical" evidence="1">
    <location>
        <begin position="49"/>
        <end position="66"/>
    </location>
</feature>
<feature type="transmembrane region" description="Helical" evidence="1">
    <location>
        <begin position="23"/>
        <end position="43"/>
    </location>
</feature>